<gene>
    <name evidence="4" type="primary">hin_2</name>
    <name evidence="4" type="ORF">ALP8811_01011</name>
</gene>
<evidence type="ECO:0000256" key="1">
    <source>
        <dbReference type="SAM" id="MobiDB-lite"/>
    </source>
</evidence>
<dbReference type="AlphaFoldDB" id="A0A2R8AIZ5"/>
<dbReference type="GO" id="GO:0003677">
    <property type="term" value="F:DNA binding"/>
    <property type="evidence" value="ECO:0007669"/>
    <property type="project" value="InterPro"/>
</dbReference>
<evidence type="ECO:0000313" key="4">
    <source>
        <dbReference type="EMBL" id="SPF76015.1"/>
    </source>
</evidence>
<evidence type="ECO:0000259" key="2">
    <source>
        <dbReference type="PROSITE" id="PS51736"/>
    </source>
</evidence>
<dbReference type="EMBL" id="OMOI01000001">
    <property type="protein sequence ID" value="SPF76015.1"/>
    <property type="molecule type" value="Genomic_DNA"/>
</dbReference>
<sequence>MDQAFNSLDAQREACEAYIASQKLEGWELIDRPFDDGGISGGHLDRPALQRLMQDVDDKQVDQIVVYKIDRLTRSLADFARLVDRLDAAEASFVSVTQSFNTATSMGRLTLNLLLSFAQFEREVTAERIRDKIAASKRRGLWMGGNVPLGYDADGRTLKINEGEATLIRTLYDLYETHAALNIVTEEAARLGIRSRRRQTKSGDWRGGNILLRGHIHYILTNPIYAGRIPHKGQIFEGQHPAIIEPERWQRVQDQLSANSPKQKEPHPHKTSPSPLVGKLFDERGERLSPSHTRKRGRRYRYYISRGYATGRKDSLKGKEWRLPAERLERFVAQAIRTHLSGSIGGDLIPNVAVEIIQRLQDLKDSDPLPLLGFLRWATIGEGALALELDGQALGAELEVRQGDINSEQLSFEVPFIQRRCGAEARFVMSGSLATTDPALIANIARANAWLDRVRLGETFDEIAKTESTTKKRVQQTLKFAFLAPDVVRDILAGKQPQGLTSTWIATHAIPVEWTDQRALIATL</sequence>
<dbReference type="SMART" id="SM00857">
    <property type="entry name" value="Resolvase"/>
    <property type="match status" value="1"/>
</dbReference>
<protein>
    <submittedName>
        <fullName evidence="4">DNA-invertase hin</fullName>
    </submittedName>
</protein>
<dbReference type="PANTHER" id="PTHR30461">
    <property type="entry name" value="DNA-INVERTASE FROM LAMBDOID PROPHAGE"/>
    <property type="match status" value="1"/>
</dbReference>
<dbReference type="PANTHER" id="PTHR30461:SF23">
    <property type="entry name" value="DNA RECOMBINASE-RELATED"/>
    <property type="match status" value="1"/>
</dbReference>
<dbReference type="InterPro" id="IPR050639">
    <property type="entry name" value="SSR_resolvase"/>
</dbReference>
<feature type="domain" description="Recombinase" evidence="3">
    <location>
        <begin position="148"/>
        <end position="262"/>
    </location>
</feature>
<dbReference type="Gene3D" id="3.40.50.1390">
    <property type="entry name" value="Resolvase, N-terminal catalytic domain"/>
    <property type="match status" value="1"/>
</dbReference>
<dbReference type="InterPro" id="IPR038109">
    <property type="entry name" value="DNA_bind_recomb_sf"/>
</dbReference>
<organism evidence="4 5">
    <name type="scientific">Aliiroseovarius pelagivivens</name>
    <dbReference type="NCBI Taxonomy" id="1639690"/>
    <lineage>
        <taxon>Bacteria</taxon>
        <taxon>Pseudomonadati</taxon>
        <taxon>Pseudomonadota</taxon>
        <taxon>Alphaproteobacteria</taxon>
        <taxon>Rhodobacterales</taxon>
        <taxon>Paracoccaceae</taxon>
        <taxon>Aliiroseovarius</taxon>
    </lineage>
</organism>
<dbReference type="InterPro" id="IPR006119">
    <property type="entry name" value="Resolv_N"/>
</dbReference>
<reference evidence="4 5" key="1">
    <citation type="submission" date="2018-03" db="EMBL/GenBank/DDBJ databases">
        <authorList>
            <person name="Keele B.F."/>
        </authorList>
    </citation>
    <scope>NUCLEOTIDE SEQUENCE [LARGE SCALE GENOMIC DNA]</scope>
    <source>
        <strain evidence="4 5">CECT 8811</strain>
    </source>
</reference>
<dbReference type="PROSITE" id="PS51736">
    <property type="entry name" value="RECOMBINASES_3"/>
    <property type="match status" value="1"/>
</dbReference>
<evidence type="ECO:0000313" key="5">
    <source>
        <dbReference type="Proteomes" id="UP000244911"/>
    </source>
</evidence>
<dbReference type="Gene3D" id="3.90.1750.20">
    <property type="entry name" value="Putative Large Serine Recombinase, Chain B, Domain 2"/>
    <property type="match status" value="1"/>
</dbReference>
<dbReference type="Pfam" id="PF07508">
    <property type="entry name" value="Recombinase"/>
    <property type="match status" value="1"/>
</dbReference>
<keyword evidence="5" id="KW-1185">Reference proteome</keyword>
<feature type="region of interest" description="Disordered" evidence="1">
    <location>
        <begin position="255"/>
        <end position="294"/>
    </location>
</feature>
<dbReference type="InterPro" id="IPR036162">
    <property type="entry name" value="Resolvase-like_N_sf"/>
</dbReference>
<dbReference type="Proteomes" id="UP000244911">
    <property type="component" value="Unassembled WGS sequence"/>
</dbReference>
<dbReference type="Pfam" id="PF00239">
    <property type="entry name" value="Resolvase"/>
    <property type="match status" value="1"/>
</dbReference>
<proteinExistence type="predicted"/>
<dbReference type="SUPFAM" id="SSF53041">
    <property type="entry name" value="Resolvase-like"/>
    <property type="match status" value="1"/>
</dbReference>
<dbReference type="InterPro" id="IPR011109">
    <property type="entry name" value="DNA_bind_recombinase_dom"/>
</dbReference>
<feature type="compositionally biased region" description="Basic and acidic residues" evidence="1">
    <location>
        <begin position="280"/>
        <end position="289"/>
    </location>
</feature>
<evidence type="ECO:0000259" key="3">
    <source>
        <dbReference type="PROSITE" id="PS51737"/>
    </source>
</evidence>
<accession>A0A2R8AIZ5</accession>
<dbReference type="CDD" id="cd03768">
    <property type="entry name" value="SR_ResInv"/>
    <property type="match status" value="1"/>
</dbReference>
<dbReference type="GO" id="GO:0000150">
    <property type="term" value="F:DNA strand exchange activity"/>
    <property type="evidence" value="ECO:0007669"/>
    <property type="project" value="InterPro"/>
</dbReference>
<dbReference type="PROSITE" id="PS51737">
    <property type="entry name" value="RECOMBINASE_DNA_BIND"/>
    <property type="match status" value="1"/>
</dbReference>
<name>A0A2R8AIZ5_9RHOB</name>
<feature type="domain" description="Resolvase/invertase-type recombinase catalytic" evidence="2">
    <location>
        <begin position="1"/>
        <end position="140"/>
    </location>
</feature>